<dbReference type="GO" id="GO:0006397">
    <property type="term" value="P:mRNA processing"/>
    <property type="evidence" value="ECO:0007669"/>
    <property type="project" value="UniProtKB-UniRule"/>
</dbReference>
<dbReference type="PROSITE" id="PS52002">
    <property type="entry name" value="SM"/>
    <property type="match status" value="1"/>
</dbReference>
<feature type="domain" description="Sm" evidence="7">
    <location>
        <begin position="6"/>
        <end position="81"/>
    </location>
</feature>
<evidence type="ECO:0000256" key="3">
    <source>
        <dbReference type="ARBA" id="ARBA00022664"/>
    </source>
</evidence>
<dbReference type="GO" id="GO:0000290">
    <property type="term" value="P:deadenylation-dependent decapping of nuclear-transcribed mRNA"/>
    <property type="evidence" value="ECO:0007669"/>
    <property type="project" value="TreeGrafter"/>
</dbReference>
<evidence type="ECO:0000313" key="9">
    <source>
        <dbReference type="Proteomes" id="UP000053237"/>
    </source>
</evidence>
<sequence length="120" mass="14053">MTDLLARTISLFDQLDQQVLVVLRDGRHLIGYFRSFDQYSNILLEDTFERHICGRLFCDIALGLYIIRGDNVVLLGNLAVEKEDTQPFMRQVTMEEILEAENQLKKDQASVREEWNFDIK</sequence>
<evidence type="ECO:0000256" key="5">
    <source>
        <dbReference type="ARBA" id="ARBA00023274"/>
    </source>
</evidence>
<dbReference type="PANTHER" id="PTHR15588:SF8">
    <property type="entry name" value="U6 SNRNA-ASSOCIATED SM-LIKE PROTEIN LSM1"/>
    <property type="match status" value="1"/>
</dbReference>
<dbReference type="InterPro" id="IPR044642">
    <property type="entry name" value="PTHR15588"/>
</dbReference>
<dbReference type="Pfam" id="PF01423">
    <property type="entry name" value="LSM"/>
    <property type="match status" value="1"/>
</dbReference>
<comment type="subcellular location">
    <subcellularLocation>
        <location evidence="6">Cytoplasm</location>
    </subcellularLocation>
    <subcellularLocation>
        <location evidence="6">Cytoplasm</location>
        <location evidence="6">P-body</location>
    </subcellularLocation>
</comment>
<protein>
    <recommendedName>
        <fullName evidence="6">U6 snRNA-associated Sm-like protein LSm1</fullName>
    </recommendedName>
</protein>
<comment type="caution">
    <text evidence="8">The sequence shown here is derived from an EMBL/GenBank/DDBJ whole genome shotgun (WGS) entry which is preliminary data.</text>
</comment>
<keyword evidence="9" id="KW-1185">Reference proteome</keyword>
<evidence type="ECO:0000256" key="1">
    <source>
        <dbReference type="ARBA" id="ARBA00006850"/>
    </source>
</evidence>
<evidence type="ECO:0000256" key="4">
    <source>
        <dbReference type="ARBA" id="ARBA00022884"/>
    </source>
</evidence>
<dbReference type="Proteomes" id="UP000053237">
    <property type="component" value="Unassembled WGS sequence"/>
</dbReference>
<dbReference type="PANTHER" id="PTHR15588">
    <property type="entry name" value="LSM1"/>
    <property type="match status" value="1"/>
</dbReference>
<dbReference type="OrthoDB" id="10263346at2759"/>
<organism evidence="8 9">
    <name type="scientific">Albugo candida</name>
    <dbReference type="NCBI Taxonomy" id="65357"/>
    <lineage>
        <taxon>Eukaryota</taxon>
        <taxon>Sar</taxon>
        <taxon>Stramenopiles</taxon>
        <taxon>Oomycota</taxon>
        <taxon>Peronosporomycetes</taxon>
        <taxon>Albuginales</taxon>
        <taxon>Albuginaceae</taxon>
        <taxon>Albugo</taxon>
    </lineage>
</organism>
<dbReference type="InterPro" id="IPR034104">
    <property type="entry name" value="Lsm1"/>
</dbReference>
<evidence type="ECO:0000256" key="6">
    <source>
        <dbReference type="RuleBase" id="RU365047"/>
    </source>
</evidence>
<keyword evidence="2 6" id="KW-0963">Cytoplasm</keyword>
<comment type="similarity">
    <text evidence="1 6">Belongs to the snRNP Sm proteins family.</text>
</comment>
<dbReference type="InterPro" id="IPR047575">
    <property type="entry name" value="Sm"/>
</dbReference>
<dbReference type="SMART" id="SM00651">
    <property type="entry name" value="Sm"/>
    <property type="match status" value="1"/>
</dbReference>
<evidence type="ECO:0000256" key="2">
    <source>
        <dbReference type="ARBA" id="ARBA00022490"/>
    </source>
</evidence>
<name>A0A024FUH1_9STRA</name>
<evidence type="ECO:0000313" key="8">
    <source>
        <dbReference type="EMBL" id="CCI10542.1"/>
    </source>
</evidence>
<reference evidence="8 9" key="1">
    <citation type="submission" date="2012-05" db="EMBL/GenBank/DDBJ databases">
        <title>Recombination and specialization in a pathogen metapopulation.</title>
        <authorList>
            <person name="Gardiner A."/>
            <person name="Kemen E."/>
            <person name="Schultz-Larsen T."/>
            <person name="MacLean D."/>
            <person name="Van Oosterhout C."/>
            <person name="Jones J.D.G."/>
        </authorList>
    </citation>
    <scope>NUCLEOTIDE SEQUENCE [LARGE SCALE GENOMIC DNA]</scope>
    <source>
        <strain evidence="8 9">Ac Nc2</strain>
    </source>
</reference>
<keyword evidence="3 6" id="KW-0507">mRNA processing</keyword>
<dbReference type="InParanoid" id="A0A024FUH1"/>
<dbReference type="GO" id="GO:0000932">
    <property type="term" value="C:P-body"/>
    <property type="evidence" value="ECO:0007669"/>
    <property type="project" value="UniProtKB-SubCell"/>
</dbReference>
<dbReference type="GO" id="GO:1990904">
    <property type="term" value="C:ribonucleoprotein complex"/>
    <property type="evidence" value="ECO:0007669"/>
    <property type="project" value="UniProtKB-KW"/>
</dbReference>
<dbReference type="InterPro" id="IPR001163">
    <property type="entry name" value="Sm_dom_euk/arc"/>
</dbReference>
<comment type="subunit">
    <text evidence="6">LSm subunits form a heteromer with a donut shape.</text>
</comment>
<dbReference type="CDD" id="cd01728">
    <property type="entry name" value="LSm1"/>
    <property type="match status" value="1"/>
</dbReference>
<dbReference type="Gene3D" id="2.30.30.100">
    <property type="match status" value="1"/>
</dbReference>
<dbReference type="EMBL" id="CAIX01000285">
    <property type="protein sequence ID" value="CCI10542.1"/>
    <property type="molecule type" value="Genomic_DNA"/>
</dbReference>
<dbReference type="InterPro" id="IPR010920">
    <property type="entry name" value="LSM_dom_sf"/>
</dbReference>
<gene>
    <name evidence="6" type="primary">LSM1</name>
    <name evidence="8" type="ORF">BN9_105750</name>
</gene>
<dbReference type="GO" id="GO:1990726">
    <property type="term" value="C:Lsm1-7-Pat1 complex"/>
    <property type="evidence" value="ECO:0007669"/>
    <property type="project" value="TreeGrafter"/>
</dbReference>
<accession>A0A024FUH1</accession>
<keyword evidence="5 6" id="KW-0687">Ribonucleoprotein</keyword>
<keyword evidence="4 6" id="KW-0694">RNA-binding</keyword>
<dbReference type="STRING" id="65357.A0A024FUH1"/>
<dbReference type="GO" id="GO:0003729">
    <property type="term" value="F:mRNA binding"/>
    <property type="evidence" value="ECO:0007669"/>
    <property type="project" value="TreeGrafter"/>
</dbReference>
<comment type="function">
    <text evidence="6">Probably involved with other LSm subunits in the general process of degradation of mRNAs.</text>
</comment>
<proteinExistence type="inferred from homology"/>
<evidence type="ECO:0000259" key="7">
    <source>
        <dbReference type="PROSITE" id="PS52002"/>
    </source>
</evidence>
<dbReference type="SUPFAM" id="SSF50182">
    <property type="entry name" value="Sm-like ribonucleoproteins"/>
    <property type="match status" value="1"/>
</dbReference>
<dbReference type="AlphaFoldDB" id="A0A024FUH1"/>